<organism evidence="6 7">
    <name type="scientific">Pseudomonas yamanorum</name>
    <dbReference type="NCBI Taxonomy" id="515393"/>
    <lineage>
        <taxon>Bacteria</taxon>
        <taxon>Pseudomonadati</taxon>
        <taxon>Pseudomonadota</taxon>
        <taxon>Gammaproteobacteria</taxon>
        <taxon>Pseudomonadales</taxon>
        <taxon>Pseudomonadaceae</taxon>
        <taxon>Pseudomonas</taxon>
    </lineage>
</organism>
<evidence type="ECO:0000256" key="4">
    <source>
        <dbReference type="ARBA" id="ARBA00022898"/>
    </source>
</evidence>
<reference evidence="6 7" key="1">
    <citation type="submission" date="2020-04" db="EMBL/GenBank/DDBJ databases">
        <title>Molecular characterization of pseudomonads from Agaricus bisporus reveal novel blotch 2 pathogens in Western Europe.</title>
        <authorList>
            <person name="Taparia T."/>
            <person name="Krijger M."/>
            <person name="Haynes E."/>
            <person name="Elpinstone J.G."/>
            <person name="Noble R."/>
            <person name="Van Der Wolf J."/>
        </authorList>
    </citation>
    <scope>NUCLEOTIDE SEQUENCE [LARGE SCALE GENOMIC DNA]</scope>
    <source>
        <strain evidence="6 7">IPO3753</strain>
    </source>
</reference>
<dbReference type="Gene3D" id="3.40.640.10">
    <property type="entry name" value="Type I PLP-dependent aspartate aminotransferase-like (Major domain)"/>
    <property type="match status" value="1"/>
</dbReference>
<comment type="caution">
    <text evidence="6">The sequence shown here is derived from an EMBL/GenBank/DDBJ whole genome shotgun (WGS) entry which is preliminary data.</text>
</comment>
<accession>A0AAJ3LGA1</accession>
<protein>
    <submittedName>
        <fullName evidence="6">PLP-dependent aminotransferase family protein</fullName>
    </submittedName>
</protein>
<dbReference type="PANTHER" id="PTHR42790">
    <property type="entry name" value="AMINOTRANSFERASE"/>
    <property type="match status" value="1"/>
</dbReference>
<dbReference type="AlphaFoldDB" id="A0AAJ3LGA1"/>
<evidence type="ECO:0000256" key="2">
    <source>
        <dbReference type="ARBA" id="ARBA00022576"/>
    </source>
</evidence>
<evidence type="ECO:0000313" key="7">
    <source>
        <dbReference type="Proteomes" id="UP000546584"/>
    </source>
</evidence>
<dbReference type="InterPro" id="IPR004839">
    <property type="entry name" value="Aminotransferase_I/II_large"/>
</dbReference>
<dbReference type="InterPro" id="IPR050859">
    <property type="entry name" value="Class-I_PLP-dep_aminotransf"/>
</dbReference>
<dbReference type="CDD" id="cd00609">
    <property type="entry name" value="AAT_like"/>
    <property type="match status" value="1"/>
</dbReference>
<evidence type="ECO:0000313" key="6">
    <source>
        <dbReference type="EMBL" id="NWD41935.1"/>
    </source>
</evidence>
<dbReference type="EMBL" id="JACAQR010000011">
    <property type="protein sequence ID" value="NWD41935.1"/>
    <property type="molecule type" value="Genomic_DNA"/>
</dbReference>
<dbReference type="Pfam" id="PF00155">
    <property type="entry name" value="Aminotran_1_2"/>
    <property type="match status" value="1"/>
</dbReference>
<gene>
    <name evidence="6" type="ORF">HX826_08660</name>
</gene>
<keyword evidence="3" id="KW-0808">Transferase</keyword>
<dbReference type="InterPro" id="IPR015421">
    <property type="entry name" value="PyrdxlP-dep_Trfase_major"/>
</dbReference>
<evidence type="ECO:0000259" key="5">
    <source>
        <dbReference type="Pfam" id="PF00155"/>
    </source>
</evidence>
<keyword evidence="4" id="KW-0663">Pyridoxal phosphate</keyword>
<feature type="domain" description="Aminotransferase class I/classII large" evidence="5">
    <location>
        <begin position="79"/>
        <end position="408"/>
    </location>
</feature>
<dbReference type="RefSeq" id="WP_177025794.1">
    <property type="nucleotide sequence ID" value="NZ_JACAQR010000011.1"/>
</dbReference>
<evidence type="ECO:0000256" key="3">
    <source>
        <dbReference type="ARBA" id="ARBA00022679"/>
    </source>
</evidence>
<dbReference type="InterPro" id="IPR015424">
    <property type="entry name" value="PyrdxlP-dep_Trfase"/>
</dbReference>
<dbReference type="PANTHER" id="PTHR42790:SF19">
    <property type="entry name" value="KYNURENINE_ALPHA-AMINOADIPATE AMINOTRANSFERASE, MITOCHONDRIAL"/>
    <property type="match status" value="1"/>
</dbReference>
<dbReference type="SUPFAM" id="SSF53383">
    <property type="entry name" value="PLP-dependent transferases"/>
    <property type="match status" value="1"/>
</dbReference>
<evidence type="ECO:0000256" key="1">
    <source>
        <dbReference type="ARBA" id="ARBA00001933"/>
    </source>
</evidence>
<dbReference type="GO" id="GO:0030170">
    <property type="term" value="F:pyridoxal phosphate binding"/>
    <property type="evidence" value="ECO:0007669"/>
    <property type="project" value="InterPro"/>
</dbReference>
<name>A0AAJ3LGA1_9PSED</name>
<dbReference type="GO" id="GO:0008483">
    <property type="term" value="F:transaminase activity"/>
    <property type="evidence" value="ECO:0007669"/>
    <property type="project" value="UniProtKB-KW"/>
</dbReference>
<dbReference type="InterPro" id="IPR015422">
    <property type="entry name" value="PyrdxlP-dep_Trfase_small"/>
</dbReference>
<sequence length="423" mass="46298">MAIALEPSAFDDPVLNVINLLNSLSSAHPEAISLASGRPDDELCDPALIYKGLASYERYVTKAEQSLSIRLCQYGKTSGIINEILAEHLRVDEEIVVSNVENIVVCMGFQEAATLALLSIFDNGGVLLVPDPVFSGITGIAKLLRVKTVPVPMADFLDSETLSDVVDAIESSGEKVKALYAISDFSNPTADSLSFEGRKALVALARARNFLILEDNAYRYFRYEGPRIPLMKSIESSRVVLMGSFAKSIFPGLRMGYLMGPEDIEATSLSTKICKAKSLITVNTSALCQAVVGGLLIENDYSLKALNEPKTLSYLNKRNWMIRCLEEHFPLNANGQRAIIWNAPEGGFFINVQLPIRFGYSEMQECAARFKVIVFPTSFFSLMGTGIDQVRLSFSSATASDIPLAIGRLKAYIELKMQPPALP</sequence>
<proteinExistence type="predicted"/>
<dbReference type="Proteomes" id="UP000546584">
    <property type="component" value="Unassembled WGS sequence"/>
</dbReference>
<keyword evidence="2 6" id="KW-0032">Aminotransferase</keyword>
<comment type="cofactor">
    <cofactor evidence="1">
        <name>pyridoxal 5'-phosphate</name>
        <dbReference type="ChEBI" id="CHEBI:597326"/>
    </cofactor>
</comment>
<dbReference type="GO" id="GO:1901605">
    <property type="term" value="P:alpha-amino acid metabolic process"/>
    <property type="evidence" value="ECO:0007669"/>
    <property type="project" value="TreeGrafter"/>
</dbReference>
<dbReference type="Gene3D" id="3.90.1150.10">
    <property type="entry name" value="Aspartate Aminotransferase, domain 1"/>
    <property type="match status" value="1"/>
</dbReference>